<keyword evidence="3" id="KW-1185">Reference proteome</keyword>
<organism evidence="2 3">
    <name type="scientific">Apolygus lucorum</name>
    <name type="common">Small green plant bug</name>
    <name type="synonym">Lygocoris lucorum</name>
    <dbReference type="NCBI Taxonomy" id="248454"/>
    <lineage>
        <taxon>Eukaryota</taxon>
        <taxon>Metazoa</taxon>
        <taxon>Ecdysozoa</taxon>
        <taxon>Arthropoda</taxon>
        <taxon>Hexapoda</taxon>
        <taxon>Insecta</taxon>
        <taxon>Pterygota</taxon>
        <taxon>Neoptera</taxon>
        <taxon>Paraneoptera</taxon>
        <taxon>Hemiptera</taxon>
        <taxon>Heteroptera</taxon>
        <taxon>Panheteroptera</taxon>
        <taxon>Cimicomorpha</taxon>
        <taxon>Miridae</taxon>
        <taxon>Mirini</taxon>
        <taxon>Apolygus</taxon>
    </lineage>
</organism>
<dbReference type="AlphaFoldDB" id="A0A8S9X9F6"/>
<feature type="compositionally biased region" description="Acidic residues" evidence="1">
    <location>
        <begin position="138"/>
        <end position="152"/>
    </location>
</feature>
<protein>
    <submittedName>
        <fullName evidence="2">Uncharacterized protein</fullName>
    </submittedName>
</protein>
<gene>
    <name evidence="2" type="ORF">GE061_019726</name>
</gene>
<evidence type="ECO:0000313" key="3">
    <source>
        <dbReference type="Proteomes" id="UP000466442"/>
    </source>
</evidence>
<feature type="compositionally biased region" description="Low complexity" evidence="1">
    <location>
        <begin position="92"/>
        <end position="103"/>
    </location>
</feature>
<evidence type="ECO:0000256" key="1">
    <source>
        <dbReference type="SAM" id="MobiDB-lite"/>
    </source>
</evidence>
<comment type="caution">
    <text evidence="2">The sequence shown here is derived from an EMBL/GenBank/DDBJ whole genome shotgun (WGS) entry which is preliminary data.</text>
</comment>
<name>A0A8S9X9F6_APOLU</name>
<evidence type="ECO:0000313" key="2">
    <source>
        <dbReference type="EMBL" id="KAF6205553.1"/>
    </source>
</evidence>
<dbReference type="EMBL" id="WIXP02000009">
    <property type="protein sequence ID" value="KAF6205553.1"/>
    <property type="molecule type" value="Genomic_DNA"/>
</dbReference>
<proteinExistence type="predicted"/>
<sequence>MGLHEDIGRLLITKGPADLNDAIKILTNEFQFPNLRRKYLEKPKPHSTPNPKPMNHNYPRNNHPPGKPFQKFDKPYNSGGKPPFKNQPSTSKPVQQPFQFQKPIPKHDTPYIPHHLRTKDTMSYQTTLNHELNIKPEEYDEEDSQEIEEDEDREHFLDTTDDYHEST</sequence>
<dbReference type="OrthoDB" id="6783595at2759"/>
<reference evidence="2" key="1">
    <citation type="journal article" date="2021" name="Mol. Ecol. Resour.">
        <title>Apolygus lucorum genome provides insights into omnivorousness and mesophyll feeding.</title>
        <authorList>
            <person name="Liu Y."/>
            <person name="Liu H."/>
            <person name="Wang H."/>
            <person name="Huang T."/>
            <person name="Liu B."/>
            <person name="Yang B."/>
            <person name="Yin L."/>
            <person name="Li B."/>
            <person name="Zhang Y."/>
            <person name="Zhang S."/>
            <person name="Jiang F."/>
            <person name="Zhang X."/>
            <person name="Ren Y."/>
            <person name="Wang B."/>
            <person name="Wang S."/>
            <person name="Lu Y."/>
            <person name="Wu K."/>
            <person name="Fan W."/>
            <person name="Wang G."/>
        </authorList>
    </citation>
    <scope>NUCLEOTIDE SEQUENCE</scope>
    <source>
        <strain evidence="2">12Hb</strain>
    </source>
</reference>
<feature type="compositionally biased region" description="Basic and acidic residues" evidence="1">
    <location>
        <begin position="153"/>
        <end position="167"/>
    </location>
</feature>
<accession>A0A8S9X9F6</accession>
<dbReference type="Proteomes" id="UP000466442">
    <property type="component" value="Linkage Group LG9"/>
</dbReference>
<feature type="region of interest" description="Disordered" evidence="1">
    <location>
        <begin position="36"/>
        <end position="111"/>
    </location>
</feature>
<feature type="region of interest" description="Disordered" evidence="1">
    <location>
        <begin position="131"/>
        <end position="167"/>
    </location>
</feature>